<organism evidence="2 3">
    <name type="scientific">Clostridium facile</name>
    <dbReference type="NCBI Taxonomy" id="2763035"/>
    <lineage>
        <taxon>Bacteria</taxon>
        <taxon>Bacillati</taxon>
        <taxon>Bacillota</taxon>
        <taxon>Clostridia</taxon>
        <taxon>Eubacteriales</taxon>
        <taxon>Clostridiaceae</taxon>
        <taxon>Clostridium</taxon>
    </lineage>
</organism>
<keyword evidence="3" id="KW-1185">Reference proteome</keyword>
<dbReference type="Pfam" id="PF03551">
    <property type="entry name" value="PadR"/>
    <property type="match status" value="1"/>
</dbReference>
<dbReference type="InterPro" id="IPR052509">
    <property type="entry name" value="Metal_resp_DNA-bind_regulator"/>
</dbReference>
<dbReference type="InterPro" id="IPR036390">
    <property type="entry name" value="WH_DNA-bd_sf"/>
</dbReference>
<dbReference type="SUPFAM" id="SSF46785">
    <property type="entry name" value="Winged helix' DNA-binding domain"/>
    <property type="match status" value="1"/>
</dbReference>
<proteinExistence type="predicted"/>
<evidence type="ECO:0000259" key="1">
    <source>
        <dbReference type="Pfam" id="PF03551"/>
    </source>
</evidence>
<dbReference type="PANTHER" id="PTHR33169">
    <property type="entry name" value="PADR-FAMILY TRANSCRIPTIONAL REGULATOR"/>
    <property type="match status" value="1"/>
</dbReference>
<name>A0ABR7ISJ7_9CLOT</name>
<dbReference type="PANTHER" id="PTHR33169:SF14">
    <property type="entry name" value="TRANSCRIPTIONAL REGULATOR RV3488"/>
    <property type="match status" value="1"/>
</dbReference>
<dbReference type="InterPro" id="IPR036388">
    <property type="entry name" value="WH-like_DNA-bd_sf"/>
</dbReference>
<evidence type="ECO:0000313" key="2">
    <source>
        <dbReference type="EMBL" id="MBC5788108.1"/>
    </source>
</evidence>
<gene>
    <name evidence="2" type="ORF">H8Z77_08770</name>
</gene>
<reference evidence="2 3" key="1">
    <citation type="submission" date="2020-08" db="EMBL/GenBank/DDBJ databases">
        <title>Genome public.</title>
        <authorList>
            <person name="Liu C."/>
            <person name="Sun Q."/>
        </authorList>
    </citation>
    <scope>NUCLEOTIDE SEQUENCE [LARGE SCALE GENOMIC DNA]</scope>
    <source>
        <strain evidence="2 3">NSJ-27</strain>
    </source>
</reference>
<dbReference type="Proteomes" id="UP000649151">
    <property type="component" value="Unassembled WGS sequence"/>
</dbReference>
<feature type="domain" description="Transcription regulator PadR N-terminal" evidence="1">
    <location>
        <begin position="16"/>
        <end position="88"/>
    </location>
</feature>
<protein>
    <submittedName>
        <fullName evidence="2">Helix-turn-helix transcriptional regulator</fullName>
    </submittedName>
</protein>
<evidence type="ECO:0000313" key="3">
    <source>
        <dbReference type="Proteomes" id="UP000649151"/>
    </source>
</evidence>
<dbReference type="RefSeq" id="WP_069987620.1">
    <property type="nucleotide sequence ID" value="NZ_JACOQK010000001.1"/>
</dbReference>
<dbReference type="InterPro" id="IPR005149">
    <property type="entry name" value="Tscrpt_reg_PadR_N"/>
</dbReference>
<dbReference type="EMBL" id="JACOQK010000001">
    <property type="protein sequence ID" value="MBC5788108.1"/>
    <property type="molecule type" value="Genomic_DNA"/>
</dbReference>
<comment type="caution">
    <text evidence="2">The sequence shown here is derived from an EMBL/GenBank/DDBJ whole genome shotgun (WGS) entry which is preliminary data.</text>
</comment>
<accession>A0ABR7ISJ7</accession>
<sequence>MSIASDLIRGHTDTIILAHLLKEDSYGYRINKEIQRKTANQYELKEATLYTAFRRLEDAGYICSYWGNETTGARRRYYTITPEGKQAYYRLKEEWNHSKKLIDLLIENEESEGKSSWKTN</sequence>
<dbReference type="Gene3D" id="1.10.10.10">
    <property type="entry name" value="Winged helix-like DNA-binding domain superfamily/Winged helix DNA-binding domain"/>
    <property type="match status" value="1"/>
</dbReference>